<dbReference type="EMBL" id="KQ964744">
    <property type="protein sequence ID" value="KXN66291.1"/>
    <property type="molecule type" value="Genomic_DNA"/>
</dbReference>
<accession>A0A137NUE2</accession>
<protein>
    <submittedName>
        <fullName evidence="1">Uncharacterized protein</fullName>
    </submittedName>
</protein>
<keyword evidence="2" id="KW-1185">Reference proteome</keyword>
<evidence type="ECO:0000313" key="1">
    <source>
        <dbReference type="EMBL" id="KXN66291.1"/>
    </source>
</evidence>
<sequence>MCYALGIGINRKNLSLLDQHNWKLTFNYLRLYYNWIKLGPSSYDEVSEEDEVNLDIYEPKYQLPNSNLNLRYNDYEDTIYSVFCSQYAKILILSKIINSKFCNRDSKR</sequence>
<proteinExistence type="predicted"/>
<dbReference type="AlphaFoldDB" id="A0A137NUE2"/>
<dbReference type="Proteomes" id="UP000070444">
    <property type="component" value="Unassembled WGS sequence"/>
</dbReference>
<gene>
    <name evidence="1" type="ORF">CONCODRAFT_11899</name>
</gene>
<organism evidence="1 2">
    <name type="scientific">Conidiobolus coronatus (strain ATCC 28846 / CBS 209.66 / NRRL 28638)</name>
    <name type="common">Delacroixia coronata</name>
    <dbReference type="NCBI Taxonomy" id="796925"/>
    <lineage>
        <taxon>Eukaryota</taxon>
        <taxon>Fungi</taxon>
        <taxon>Fungi incertae sedis</taxon>
        <taxon>Zoopagomycota</taxon>
        <taxon>Entomophthoromycotina</taxon>
        <taxon>Entomophthoromycetes</taxon>
        <taxon>Entomophthorales</taxon>
        <taxon>Ancylistaceae</taxon>
        <taxon>Conidiobolus</taxon>
    </lineage>
</organism>
<evidence type="ECO:0000313" key="2">
    <source>
        <dbReference type="Proteomes" id="UP000070444"/>
    </source>
</evidence>
<name>A0A137NUE2_CONC2</name>
<reference evidence="1 2" key="1">
    <citation type="journal article" date="2015" name="Genome Biol. Evol.">
        <title>Phylogenomic analyses indicate that early fungi evolved digesting cell walls of algal ancestors of land plants.</title>
        <authorList>
            <person name="Chang Y."/>
            <person name="Wang S."/>
            <person name="Sekimoto S."/>
            <person name="Aerts A.L."/>
            <person name="Choi C."/>
            <person name="Clum A."/>
            <person name="LaButti K.M."/>
            <person name="Lindquist E.A."/>
            <person name="Yee Ngan C."/>
            <person name="Ohm R.A."/>
            <person name="Salamov A.A."/>
            <person name="Grigoriev I.V."/>
            <person name="Spatafora J.W."/>
            <person name="Berbee M.L."/>
        </authorList>
    </citation>
    <scope>NUCLEOTIDE SEQUENCE [LARGE SCALE GENOMIC DNA]</scope>
    <source>
        <strain evidence="1 2">NRRL 28638</strain>
    </source>
</reference>